<dbReference type="PROSITE" id="PS50904">
    <property type="entry name" value="PRELI_MSF1"/>
    <property type="match status" value="1"/>
</dbReference>
<gene>
    <name evidence="2" type="ORF">ALC53_11245</name>
</gene>
<dbReference type="AlphaFoldDB" id="A0A195B2T2"/>
<sequence length="248" mass="28486">MVKYYENITIFKFDWTQVVRGFFQRYPNPHSSHVLTEDTISREVKNGKLYSKRLLTKTNRVPKWGERFISKNIVKIMEESIVDPEAKTLTTYTRNLGYTKVMNYNFFQSIVEKVVYQISDENPDWTIAKRSAWIDSQVFGFSRAIQAFGLDRFKKNCAKMSEGFNYVLANMFPHTTQFLNPKLSQTSFSVQTGHIADDGVSIKPSLAEDLQHSLQGKAEKVKDAAKKATDLAKEKARPIYAACQPNQS</sequence>
<dbReference type="Proteomes" id="UP000078540">
    <property type="component" value="Unassembled WGS sequence"/>
</dbReference>
<accession>A0A195B2T2</accession>
<organism evidence="2 3">
    <name type="scientific">Atta colombica</name>
    <dbReference type="NCBI Taxonomy" id="520822"/>
    <lineage>
        <taxon>Eukaryota</taxon>
        <taxon>Metazoa</taxon>
        <taxon>Ecdysozoa</taxon>
        <taxon>Arthropoda</taxon>
        <taxon>Hexapoda</taxon>
        <taxon>Insecta</taxon>
        <taxon>Pterygota</taxon>
        <taxon>Neoptera</taxon>
        <taxon>Endopterygota</taxon>
        <taxon>Hymenoptera</taxon>
        <taxon>Apocrita</taxon>
        <taxon>Aculeata</taxon>
        <taxon>Formicoidea</taxon>
        <taxon>Formicidae</taxon>
        <taxon>Myrmicinae</taxon>
        <taxon>Atta</taxon>
    </lineage>
</organism>
<reference evidence="2 3" key="1">
    <citation type="submission" date="2015-09" db="EMBL/GenBank/DDBJ databases">
        <title>Atta colombica WGS genome.</title>
        <authorList>
            <person name="Nygaard S."/>
            <person name="Hu H."/>
            <person name="Boomsma J."/>
            <person name="Zhang G."/>
        </authorList>
    </citation>
    <scope>NUCLEOTIDE SEQUENCE [LARGE SCALE GENOMIC DNA]</scope>
    <source>
        <strain evidence="2">Treedump-2</strain>
        <tissue evidence="2">Whole body</tissue>
    </source>
</reference>
<protein>
    <submittedName>
        <fullName evidence="2">Protein preli-like protein</fullName>
    </submittedName>
</protein>
<dbReference type="Pfam" id="PF04707">
    <property type="entry name" value="PRELI"/>
    <property type="match status" value="1"/>
</dbReference>
<dbReference type="GO" id="GO:0005758">
    <property type="term" value="C:mitochondrial intermembrane space"/>
    <property type="evidence" value="ECO:0007669"/>
    <property type="project" value="InterPro"/>
</dbReference>
<name>A0A195B2T2_9HYME</name>
<dbReference type="InterPro" id="IPR006797">
    <property type="entry name" value="PRELI/MSF1_dom"/>
</dbReference>
<dbReference type="PANTHER" id="PTHR11158">
    <property type="entry name" value="MSF1/PX19 RELATED"/>
    <property type="match status" value="1"/>
</dbReference>
<feature type="domain" description="PRELI/MSF1" evidence="1">
    <location>
        <begin position="2"/>
        <end position="176"/>
    </location>
</feature>
<dbReference type="STRING" id="520822.A0A195B2T2"/>
<dbReference type="EMBL" id="KQ976662">
    <property type="protein sequence ID" value="KYM78590.1"/>
    <property type="molecule type" value="Genomic_DNA"/>
</dbReference>
<evidence type="ECO:0000259" key="1">
    <source>
        <dbReference type="PROSITE" id="PS50904"/>
    </source>
</evidence>
<dbReference type="InterPro" id="IPR037365">
    <property type="entry name" value="Slowmo/Ups"/>
</dbReference>
<evidence type="ECO:0000313" key="2">
    <source>
        <dbReference type="EMBL" id="KYM78590.1"/>
    </source>
</evidence>
<keyword evidence="3" id="KW-1185">Reference proteome</keyword>
<evidence type="ECO:0000313" key="3">
    <source>
        <dbReference type="Proteomes" id="UP000078540"/>
    </source>
</evidence>
<proteinExistence type="predicted"/>